<evidence type="ECO:0000313" key="2">
    <source>
        <dbReference type="Proteomes" id="UP000435187"/>
    </source>
</evidence>
<accession>A0A6N7QUK4</accession>
<comment type="caution">
    <text evidence="1">The sequence shown here is derived from an EMBL/GenBank/DDBJ whole genome shotgun (WGS) entry which is preliminary data.</text>
</comment>
<dbReference type="InterPro" id="IPR008930">
    <property type="entry name" value="Terpenoid_cyclase/PrenylTrfase"/>
</dbReference>
<protein>
    <submittedName>
        <fullName evidence="1">Uncharacterized protein</fullName>
    </submittedName>
</protein>
<dbReference type="SUPFAM" id="SSF48239">
    <property type="entry name" value="Terpenoid cyclases/Protein prenyltransferases"/>
    <property type="match status" value="1"/>
</dbReference>
<keyword evidence="2" id="KW-1185">Reference proteome</keyword>
<dbReference type="Gene3D" id="1.50.10.20">
    <property type="match status" value="1"/>
</dbReference>
<evidence type="ECO:0000313" key="1">
    <source>
        <dbReference type="EMBL" id="MRI64802.1"/>
    </source>
</evidence>
<dbReference type="Proteomes" id="UP000435187">
    <property type="component" value="Unassembled WGS sequence"/>
</dbReference>
<dbReference type="AlphaFoldDB" id="A0A6N7QUK4"/>
<dbReference type="RefSeq" id="WP_153833698.1">
    <property type="nucleotide sequence ID" value="NZ_JBHUMW010000007.1"/>
</dbReference>
<name>A0A6N7QUK4_9BACI</name>
<gene>
    <name evidence="1" type="ORF">GH885_00390</name>
</gene>
<reference evidence="1 2" key="1">
    <citation type="submission" date="2019-10" db="EMBL/GenBank/DDBJ databases">
        <title>Gracilibacillus salitolerans sp. nov., a moderate halophile isolated from a saline soil in northwest China.</title>
        <authorList>
            <person name="Gan L."/>
        </authorList>
    </citation>
    <scope>NUCLEOTIDE SEQUENCE [LARGE SCALE GENOMIC DNA]</scope>
    <source>
        <strain evidence="1 2">TP2-8</strain>
    </source>
</reference>
<sequence>MKISKESFDKSSAWIKRNARPLEAARWSYLFEGVTRDKVIHYLSAFQNKDGGFGHGIEPDFWTPDSSPMATWTAGQILMEIEASANEKIVQSMLTYLVDSYNENIGMWATVLPENNQHPHAPWWHWKEGVQDNWMFNPSAELAGFLIHWSRDNSEASQLGWMVMAKAIDHLMNSDKMDSHEINNYQQLFRILKRHADEPLLNDISNKINTLIEQTVDKNVPEWATGYKPLPLDFMDSPAHPLYENMSDLVEQNLSFYIDQLSEEGTWDISWEWGSYPEEFAVARRYWTGVLLVDRYKILQAFELIKF</sequence>
<organism evidence="1 2">
    <name type="scientific">Gracilibacillus thailandensis</name>
    <dbReference type="NCBI Taxonomy" id="563735"/>
    <lineage>
        <taxon>Bacteria</taxon>
        <taxon>Bacillati</taxon>
        <taxon>Bacillota</taxon>
        <taxon>Bacilli</taxon>
        <taxon>Bacillales</taxon>
        <taxon>Bacillaceae</taxon>
        <taxon>Gracilibacillus</taxon>
    </lineage>
</organism>
<proteinExistence type="predicted"/>
<dbReference type="EMBL" id="WJEE01000001">
    <property type="protein sequence ID" value="MRI64802.1"/>
    <property type="molecule type" value="Genomic_DNA"/>
</dbReference>